<comment type="caution">
    <text evidence="2">The sequence shown here is derived from an EMBL/GenBank/DDBJ whole genome shotgun (WGS) entry which is preliminary data.</text>
</comment>
<sequence length="56" mass="6423">MSITLPCNMSDSESAATQTHSISPYRKNQEFVEKVYTYNASRSKIQNILLIDKEKL</sequence>
<keyword evidence="3" id="KW-1185">Reference proteome</keyword>
<dbReference type="Proteomes" id="UP000286806">
    <property type="component" value="Unassembled WGS sequence"/>
</dbReference>
<evidence type="ECO:0000313" key="3">
    <source>
        <dbReference type="Proteomes" id="UP000286806"/>
    </source>
</evidence>
<dbReference type="EMBL" id="BGOW01000001">
    <property type="protein sequence ID" value="GBL44408.1"/>
    <property type="molecule type" value="Genomic_DNA"/>
</dbReference>
<evidence type="ECO:0000256" key="1">
    <source>
        <dbReference type="SAM" id="MobiDB-lite"/>
    </source>
</evidence>
<gene>
    <name evidence="2" type="ORF">SFMTTN_0203</name>
</gene>
<organism evidence="2 3">
    <name type="scientific">Sulfuriferula multivorans</name>
    <dbReference type="NCBI Taxonomy" id="1559896"/>
    <lineage>
        <taxon>Bacteria</taxon>
        <taxon>Pseudomonadati</taxon>
        <taxon>Pseudomonadota</taxon>
        <taxon>Betaproteobacteria</taxon>
        <taxon>Nitrosomonadales</taxon>
        <taxon>Sulfuricellaceae</taxon>
        <taxon>Sulfuriferula</taxon>
    </lineage>
</organism>
<protein>
    <submittedName>
        <fullName evidence="2">Uncharacterized protein</fullName>
    </submittedName>
</protein>
<reference evidence="2 3" key="1">
    <citation type="journal article" date="2019" name="Front. Microbiol.">
        <title>Genomes of Neutrophilic Sulfur-Oxidizing Chemolithoautotrophs Representing 9 Proteobacterial Species From 8 Genera.</title>
        <authorList>
            <person name="Watanabe T."/>
            <person name="Kojima H."/>
            <person name="Umezawa K."/>
            <person name="Hori C."/>
            <person name="Takasuka T.E."/>
            <person name="Kato Y."/>
            <person name="Fukui M."/>
        </authorList>
    </citation>
    <scope>NUCLEOTIDE SEQUENCE [LARGE SCALE GENOMIC DNA]</scope>
    <source>
        <strain evidence="2 3">TTN</strain>
    </source>
</reference>
<evidence type="ECO:0000313" key="2">
    <source>
        <dbReference type="EMBL" id="GBL44408.1"/>
    </source>
</evidence>
<proteinExistence type="predicted"/>
<dbReference type="AlphaFoldDB" id="A0A401J9S4"/>
<accession>A0A401J9S4</accession>
<name>A0A401J9S4_9PROT</name>
<feature type="region of interest" description="Disordered" evidence="1">
    <location>
        <begin position="1"/>
        <end position="22"/>
    </location>
</feature>